<dbReference type="PANTHER" id="PTHR43433:SF5">
    <property type="entry name" value="AB HYDROLASE-1 DOMAIN-CONTAINING PROTEIN"/>
    <property type="match status" value="1"/>
</dbReference>
<reference evidence="2 3" key="1">
    <citation type="submission" date="2018-05" db="EMBL/GenBank/DDBJ databases">
        <title>Genomic Encyclopedia of Type Strains, Phase IV (KMG-IV): sequencing the most valuable type-strain genomes for metagenomic binning, comparative biology and taxonomic classification.</title>
        <authorList>
            <person name="Goeker M."/>
        </authorList>
    </citation>
    <scope>NUCLEOTIDE SEQUENCE [LARGE SCALE GENOMIC DNA]</scope>
    <source>
        <strain evidence="2 3">DSM 16791</strain>
    </source>
</reference>
<dbReference type="EMBL" id="QGTR01000004">
    <property type="protein sequence ID" value="PWV98803.1"/>
    <property type="molecule type" value="Genomic_DNA"/>
</dbReference>
<keyword evidence="3" id="KW-1185">Reference proteome</keyword>
<dbReference type="Gene3D" id="3.40.50.1820">
    <property type="entry name" value="alpha/beta hydrolase"/>
    <property type="match status" value="1"/>
</dbReference>
<protein>
    <submittedName>
        <fullName evidence="2">Pimeloyl-ACP methyl ester carboxylesterase</fullName>
    </submittedName>
</protein>
<dbReference type="PANTHER" id="PTHR43433">
    <property type="entry name" value="HYDROLASE, ALPHA/BETA FOLD FAMILY PROTEIN"/>
    <property type="match status" value="1"/>
</dbReference>
<evidence type="ECO:0000313" key="3">
    <source>
        <dbReference type="Proteomes" id="UP000246352"/>
    </source>
</evidence>
<dbReference type="RefSeq" id="WP_110032981.1">
    <property type="nucleotide sequence ID" value="NZ_QGTR01000004.1"/>
</dbReference>
<dbReference type="SUPFAM" id="SSF53474">
    <property type="entry name" value="alpha/beta-Hydrolases"/>
    <property type="match status" value="1"/>
</dbReference>
<name>A0A317PL80_9HYPH</name>
<comment type="caution">
    <text evidence="2">The sequence shown here is derived from an EMBL/GenBank/DDBJ whole genome shotgun (WGS) entry which is preliminary data.</text>
</comment>
<proteinExistence type="predicted"/>
<sequence>MARARQQTIEPAPAQSGFDDVYVSAGDGLRLHARDYGRRNPEGRKRLPLVCLPGLTRNARDFHELAMKVSSDPTAPRRVVCFESRGRGGSGWDKDPARYTVLVEAEDVLAGMAALGLAHAIFLGTSRGGLIMHVLAAMRPTVMAAGILNDIGPVIDGAGLAQIKAYLTRTAKPTNWEEAGPILRQAHGKSFPALSDRDWDDMARAIYTVRDGRLEPDFDPALLASLKDIDLSTPLPTLWPQFDGMANMPLLTLRGENSQLLSEKTLAEMQAHIPAMQIHTVAGHGHAPILHLSGLSEIIGKFLKSVDRNRSA</sequence>
<dbReference type="OrthoDB" id="9791366at2"/>
<dbReference type="InterPro" id="IPR000073">
    <property type="entry name" value="AB_hydrolase_1"/>
</dbReference>
<feature type="domain" description="AB hydrolase-1" evidence="1">
    <location>
        <begin position="48"/>
        <end position="288"/>
    </location>
</feature>
<organism evidence="2 3">
    <name type="scientific">Hoeflea marina</name>
    <dbReference type="NCBI Taxonomy" id="274592"/>
    <lineage>
        <taxon>Bacteria</taxon>
        <taxon>Pseudomonadati</taxon>
        <taxon>Pseudomonadota</taxon>
        <taxon>Alphaproteobacteria</taxon>
        <taxon>Hyphomicrobiales</taxon>
        <taxon>Rhizobiaceae</taxon>
        <taxon>Hoeflea</taxon>
    </lineage>
</organism>
<dbReference type="InterPro" id="IPR029058">
    <property type="entry name" value="AB_hydrolase_fold"/>
</dbReference>
<dbReference type="InterPro" id="IPR050471">
    <property type="entry name" value="AB_hydrolase"/>
</dbReference>
<accession>A0A317PL80</accession>
<evidence type="ECO:0000313" key="2">
    <source>
        <dbReference type="EMBL" id="PWV98803.1"/>
    </source>
</evidence>
<evidence type="ECO:0000259" key="1">
    <source>
        <dbReference type="Pfam" id="PF00561"/>
    </source>
</evidence>
<dbReference type="Pfam" id="PF00561">
    <property type="entry name" value="Abhydrolase_1"/>
    <property type="match status" value="1"/>
</dbReference>
<dbReference type="AlphaFoldDB" id="A0A317PL80"/>
<gene>
    <name evidence="2" type="ORF">DFR52_10492</name>
</gene>
<dbReference type="Proteomes" id="UP000246352">
    <property type="component" value="Unassembled WGS sequence"/>
</dbReference>